<evidence type="ECO:0000256" key="4">
    <source>
        <dbReference type="ARBA" id="ARBA00023136"/>
    </source>
</evidence>
<evidence type="ECO:0000256" key="1">
    <source>
        <dbReference type="ARBA" id="ARBA00004141"/>
    </source>
</evidence>
<evidence type="ECO:0000313" key="7">
    <source>
        <dbReference type="EMBL" id="NVL07930.1"/>
    </source>
</evidence>
<comment type="caution">
    <text evidence="7">The sequence shown here is derived from an EMBL/GenBank/DDBJ whole genome shotgun (WGS) entry which is preliminary data.</text>
</comment>
<feature type="domain" description="O-antigen ligase-related" evidence="6">
    <location>
        <begin position="180"/>
        <end position="313"/>
    </location>
</feature>
<feature type="transmembrane region" description="Helical" evidence="5">
    <location>
        <begin position="84"/>
        <end position="101"/>
    </location>
</feature>
<feature type="transmembrane region" description="Helical" evidence="5">
    <location>
        <begin position="211"/>
        <end position="232"/>
    </location>
</feature>
<dbReference type="AlphaFoldDB" id="A0A973WRJ0"/>
<dbReference type="Pfam" id="PF04932">
    <property type="entry name" value="Wzy_C"/>
    <property type="match status" value="1"/>
</dbReference>
<dbReference type="RefSeq" id="WP_176531526.1">
    <property type="nucleotide sequence ID" value="NZ_CP088022.1"/>
</dbReference>
<evidence type="ECO:0000259" key="6">
    <source>
        <dbReference type="Pfam" id="PF04932"/>
    </source>
</evidence>
<feature type="transmembrane region" description="Helical" evidence="5">
    <location>
        <begin position="113"/>
        <end position="130"/>
    </location>
</feature>
<dbReference type="GO" id="GO:0016874">
    <property type="term" value="F:ligase activity"/>
    <property type="evidence" value="ECO:0007669"/>
    <property type="project" value="UniProtKB-KW"/>
</dbReference>
<comment type="subcellular location">
    <subcellularLocation>
        <location evidence="1">Membrane</location>
        <topology evidence="1">Multi-pass membrane protein</topology>
    </subcellularLocation>
</comment>
<evidence type="ECO:0000256" key="2">
    <source>
        <dbReference type="ARBA" id="ARBA00022692"/>
    </source>
</evidence>
<feature type="transmembrane region" description="Helical" evidence="5">
    <location>
        <begin position="32"/>
        <end position="52"/>
    </location>
</feature>
<sequence length="382" mass="40705">MSRLNWIFLALFLGQLPILVLAHGFGAGSGVSAVYMIGALALLLMSGNWRGLTLLPADLAFLVFAAAIGCSTWGNGLTAPLKEYVLLGLSLGAYVAGRTFPLETPDRWFRAPLLLVLVVGSILVANALIVQWNDRHGKPLLFDKFDAAPVQFMTCAAFLLFAAINGRLSRAEAVIILGLCSISLMIFAASQVRFAFVAMTVAIVLGRSSKISRPVMFCGAVLLAFAILGLVVRWHTTLAYLQQLVGAAGCDGDSSIGIRKQLYVDAFGLLPSSGWFGRGLDAFMSHSCVQATEVHNSILQAVIEFGWVGGAAFAVLIFGSLAVRSPFVLTGLLFELAISMAYGRISRDGALLFFVGYAVQFASRPATAPVADAEYRAVQTAQ</sequence>
<gene>
    <name evidence="7" type="ORF">HU230_19705</name>
</gene>
<keyword evidence="4 5" id="KW-0472">Membrane</keyword>
<accession>A0A973WRJ0</accession>
<organism evidence="7">
    <name type="scientific">Bradyrhizobium quebecense</name>
    <dbReference type="NCBI Taxonomy" id="2748629"/>
    <lineage>
        <taxon>Bacteria</taxon>
        <taxon>Pseudomonadati</taxon>
        <taxon>Pseudomonadota</taxon>
        <taxon>Alphaproteobacteria</taxon>
        <taxon>Hyphomicrobiales</taxon>
        <taxon>Nitrobacteraceae</taxon>
        <taxon>Bradyrhizobium</taxon>
    </lineage>
</organism>
<keyword evidence="3 5" id="KW-1133">Transmembrane helix</keyword>
<proteinExistence type="predicted"/>
<evidence type="ECO:0000256" key="5">
    <source>
        <dbReference type="SAM" id="Phobius"/>
    </source>
</evidence>
<dbReference type="GO" id="GO:0016020">
    <property type="term" value="C:membrane"/>
    <property type="evidence" value="ECO:0007669"/>
    <property type="project" value="UniProtKB-SubCell"/>
</dbReference>
<keyword evidence="7" id="KW-0436">Ligase</keyword>
<dbReference type="InterPro" id="IPR007016">
    <property type="entry name" value="O-antigen_ligase-rel_domated"/>
</dbReference>
<feature type="transmembrane region" description="Helical" evidence="5">
    <location>
        <begin position="150"/>
        <end position="168"/>
    </location>
</feature>
<evidence type="ECO:0000256" key="3">
    <source>
        <dbReference type="ARBA" id="ARBA00022989"/>
    </source>
</evidence>
<keyword evidence="2 5" id="KW-0812">Transmembrane</keyword>
<feature type="transmembrane region" description="Helical" evidence="5">
    <location>
        <begin position="301"/>
        <end position="321"/>
    </location>
</feature>
<name>A0A973WRJ0_9BRAD</name>
<feature type="transmembrane region" description="Helical" evidence="5">
    <location>
        <begin position="175"/>
        <end position="205"/>
    </location>
</feature>
<protein>
    <submittedName>
        <fullName evidence="7">O-antigen ligase family protein</fullName>
    </submittedName>
</protein>
<reference evidence="7" key="1">
    <citation type="submission" date="2020-06" db="EMBL/GenBank/DDBJ databases">
        <title>Whole Genome Sequence of Bradyrhizobium sp. Strain 66S1MB.</title>
        <authorList>
            <person name="Bromfield E."/>
            <person name="Cloutier S."/>
        </authorList>
    </citation>
    <scope>NUCLEOTIDE SEQUENCE</scope>
    <source>
        <strain evidence="7">66S1MB</strain>
    </source>
</reference>
<dbReference type="EMBL" id="JABWSX010000001">
    <property type="protein sequence ID" value="NVL07930.1"/>
    <property type="molecule type" value="Genomic_DNA"/>
</dbReference>
<feature type="transmembrane region" description="Helical" evidence="5">
    <location>
        <begin position="59"/>
        <end position="78"/>
    </location>
</feature>